<reference evidence="1 2" key="1">
    <citation type="submission" date="2017-12" db="EMBL/GenBank/DDBJ databases">
        <title>Sequencing the genomes of 1000 Actinobacteria strains.</title>
        <authorList>
            <person name="Klenk H.-P."/>
        </authorList>
    </citation>
    <scope>NUCLEOTIDE SEQUENCE [LARGE SCALE GENOMIC DNA]</scope>
    <source>
        <strain evidence="1 2">DSM 44489</strain>
    </source>
</reference>
<name>A0A2N3V808_9NOCA</name>
<dbReference type="AlphaFoldDB" id="A0A2N3V808"/>
<comment type="caution">
    <text evidence="1">The sequence shown here is derived from an EMBL/GenBank/DDBJ whole genome shotgun (WGS) entry which is preliminary data.</text>
</comment>
<accession>A0A2N3V808</accession>
<proteinExistence type="predicted"/>
<organism evidence="1 2">
    <name type="scientific">Nocardia fluminea</name>
    <dbReference type="NCBI Taxonomy" id="134984"/>
    <lineage>
        <taxon>Bacteria</taxon>
        <taxon>Bacillati</taxon>
        <taxon>Actinomycetota</taxon>
        <taxon>Actinomycetes</taxon>
        <taxon>Mycobacteriales</taxon>
        <taxon>Nocardiaceae</taxon>
        <taxon>Nocardia</taxon>
    </lineage>
</organism>
<keyword evidence="2" id="KW-1185">Reference proteome</keyword>
<evidence type="ECO:0000313" key="1">
    <source>
        <dbReference type="EMBL" id="PKV77743.1"/>
    </source>
</evidence>
<sequence length="45" mass="4928">MDESQKRPETPLAKVLPPVTHRPRAGGFLLGRILLTQTALPPRPA</sequence>
<gene>
    <name evidence="1" type="ORF">ATK86_2096</name>
</gene>
<protein>
    <submittedName>
        <fullName evidence="1">Uncharacterized protein</fullName>
    </submittedName>
</protein>
<evidence type="ECO:0000313" key="2">
    <source>
        <dbReference type="Proteomes" id="UP000233766"/>
    </source>
</evidence>
<dbReference type="EMBL" id="PJMW01000002">
    <property type="protein sequence ID" value="PKV77743.1"/>
    <property type="molecule type" value="Genomic_DNA"/>
</dbReference>
<dbReference type="RefSeq" id="WP_170112065.1">
    <property type="nucleotide sequence ID" value="NZ_PJMW01000002.1"/>
</dbReference>
<dbReference type="Proteomes" id="UP000233766">
    <property type="component" value="Unassembled WGS sequence"/>
</dbReference>